<dbReference type="GO" id="GO:1902600">
    <property type="term" value="P:proton transmembrane transport"/>
    <property type="evidence" value="ECO:0007669"/>
    <property type="project" value="InterPro"/>
</dbReference>
<evidence type="ECO:0000259" key="10">
    <source>
        <dbReference type="Pfam" id="PF00999"/>
    </source>
</evidence>
<feature type="transmembrane region" description="Helical" evidence="9">
    <location>
        <begin position="12"/>
        <end position="31"/>
    </location>
</feature>
<evidence type="ECO:0000256" key="6">
    <source>
        <dbReference type="ARBA" id="ARBA00022989"/>
    </source>
</evidence>
<evidence type="ECO:0000256" key="7">
    <source>
        <dbReference type="ARBA" id="ARBA00023065"/>
    </source>
</evidence>
<feature type="transmembrane region" description="Helical" evidence="9">
    <location>
        <begin position="64"/>
        <end position="84"/>
    </location>
</feature>
<dbReference type="PANTHER" id="PTHR32507">
    <property type="entry name" value="NA(+)/H(+) ANTIPORTER 1"/>
    <property type="match status" value="1"/>
</dbReference>
<keyword evidence="4" id="KW-1003">Cell membrane</keyword>
<feature type="transmembrane region" description="Helical" evidence="9">
    <location>
        <begin position="398"/>
        <end position="421"/>
    </location>
</feature>
<dbReference type="Proteomes" id="UP000066042">
    <property type="component" value="Chromosome"/>
</dbReference>
<evidence type="ECO:0000256" key="5">
    <source>
        <dbReference type="ARBA" id="ARBA00022692"/>
    </source>
</evidence>
<feature type="transmembrane region" description="Helical" evidence="9">
    <location>
        <begin position="96"/>
        <end position="117"/>
    </location>
</feature>
<dbReference type="InterPro" id="IPR006153">
    <property type="entry name" value="Cation/H_exchanger_TM"/>
</dbReference>
<dbReference type="PATRIC" id="fig|55802.8.peg.2672"/>
<evidence type="ECO:0000256" key="2">
    <source>
        <dbReference type="ARBA" id="ARBA00022448"/>
    </source>
</evidence>
<dbReference type="AlphaFoldDB" id="A0A0S1XFQ8"/>
<dbReference type="EMBL" id="CP013050">
    <property type="protein sequence ID" value="ALM76574.1"/>
    <property type="molecule type" value="Genomic_DNA"/>
</dbReference>
<name>A0A0S1XFQ8_THEBA</name>
<dbReference type="RefSeq" id="WP_056934921.1">
    <property type="nucleotide sequence ID" value="NZ_CP013050.1"/>
</dbReference>
<feature type="transmembrane region" description="Helical" evidence="9">
    <location>
        <begin position="157"/>
        <end position="179"/>
    </location>
</feature>
<feature type="transmembrane region" description="Helical" evidence="9">
    <location>
        <begin position="199"/>
        <end position="229"/>
    </location>
</feature>
<dbReference type="Pfam" id="PF00999">
    <property type="entry name" value="Na_H_Exchanger"/>
    <property type="match status" value="1"/>
</dbReference>
<evidence type="ECO:0000313" key="12">
    <source>
        <dbReference type="Proteomes" id="UP000066042"/>
    </source>
</evidence>
<feature type="transmembrane region" description="Helical" evidence="9">
    <location>
        <begin position="38"/>
        <end position="58"/>
    </location>
</feature>
<gene>
    <name evidence="11" type="ORF">TBCH5v1_2686</name>
</gene>
<dbReference type="GO" id="GO:0005886">
    <property type="term" value="C:plasma membrane"/>
    <property type="evidence" value="ECO:0007669"/>
    <property type="project" value="UniProtKB-SubCell"/>
</dbReference>
<evidence type="ECO:0000313" key="11">
    <source>
        <dbReference type="EMBL" id="ALM76574.1"/>
    </source>
</evidence>
<dbReference type="InterPro" id="IPR038770">
    <property type="entry name" value="Na+/solute_symporter_sf"/>
</dbReference>
<reference evidence="11 12" key="1">
    <citation type="journal article" date="2016" name="Genome Announc.">
        <title>Complete genome sequence of the hyperthermophilic and piezophilic archaeon Thermococcus barophilus Ch5, capable of growth at the expense of hydrogenogenesis from carbon monoxide and formate.</title>
        <authorList>
            <person name="Oger P."/>
            <person name="Sokolova T.G."/>
            <person name="Kozhevnikova D.A."/>
            <person name="Taranov E.A."/>
            <person name="Vannier P."/>
            <person name="Lee H.S."/>
            <person name="Kwon K.K."/>
            <person name="Kang S.G."/>
            <person name="Lee J.H."/>
            <person name="Bonch-Osmolovskaya E.A."/>
            <person name="Lebedinsky A.V."/>
        </authorList>
    </citation>
    <scope>NUCLEOTIDE SEQUENCE [LARGE SCALE GENOMIC DNA]</scope>
    <source>
        <strain evidence="12">Ch5</strain>
    </source>
</reference>
<keyword evidence="2" id="KW-0813">Transport</keyword>
<organism evidence="11 12">
    <name type="scientific">Thermococcus barophilus</name>
    <dbReference type="NCBI Taxonomy" id="55802"/>
    <lineage>
        <taxon>Archaea</taxon>
        <taxon>Methanobacteriati</taxon>
        <taxon>Methanobacteriota</taxon>
        <taxon>Thermococci</taxon>
        <taxon>Thermococcales</taxon>
        <taxon>Thermococcaceae</taxon>
        <taxon>Thermococcus</taxon>
    </lineage>
</organism>
<feature type="transmembrane region" description="Helical" evidence="9">
    <location>
        <begin position="260"/>
        <end position="280"/>
    </location>
</feature>
<keyword evidence="7" id="KW-0406">Ion transport</keyword>
<dbReference type="PANTHER" id="PTHR32507:SF0">
    <property type="entry name" value="NA(+)_H(+) ANTIPORTER 2-RELATED"/>
    <property type="match status" value="1"/>
</dbReference>
<dbReference type="GeneID" id="26137890"/>
<feature type="transmembrane region" description="Helical" evidence="9">
    <location>
        <begin position="332"/>
        <end position="355"/>
    </location>
</feature>
<keyword evidence="8 9" id="KW-0472">Membrane</keyword>
<keyword evidence="3" id="KW-0050">Antiport</keyword>
<accession>A0A0S1XFQ8</accession>
<dbReference type="GO" id="GO:0015297">
    <property type="term" value="F:antiporter activity"/>
    <property type="evidence" value="ECO:0007669"/>
    <property type="project" value="UniProtKB-KW"/>
</dbReference>
<evidence type="ECO:0000256" key="1">
    <source>
        <dbReference type="ARBA" id="ARBA00004651"/>
    </source>
</evidence>
<keyword evidence="5 9" id="KW-0812">Transmembrane</keyword>
<feature type="transmembrane region" description="Helical" evidence="9">
    <location>
        <begin position="300"/>
        <end position="320"/>
    </location>
</feature>
<feature type="transmembrane region" description="Helical" evidence="9">
    <location>
        <begin position="123"/>
        <end position="145"/>
    </location>
</feature>
<sequence>MTSNVLVPDVDTIAYILFMVLAVGMVSLLISRRFNVSYVPLFVFFGILAGPVLGLINRSLAHELFSYVRVFGLVMILFAEGHTLSWKMLKRNMGTIAVLDTVGLLITAVIAGIAFSVLFHTPFIVGFLFGAIIGATDPATLIPLFRQYKVKEDIETVIVTESIFNDPLGIVLTSVAIALLLPQAPSAAVLESIARYISIYPAAVVFFLYELGMSIGIGVLLGVFGYYFIKKTGIKGFPEIEVFALMLAFGGFLLGEYVKASGYLVATVTGIVLGNHKVFFRDNPRTVKRIMRAIEKEVHFNESLATLATIFIFALLGASLDMTVITSNLLPGMILAFVVILIARPIAVLPILPWWKPKEYLFIALEGPRGVVPSALASLPLTLGLVYHDQQMIQWGEIILGATVITVLVSVIVETLWVPLLRERLLEVESIRKRMIRSGYKPKSSR</sequence>
<evidence type="ECO:0000256" key="4">
    <source>
        <dbReference type="ARBA" id="ARBA00022475"/>
    </source>
</evidence>
<evidence type="ECO:0000256" key="8">
    <source>
        <dbReference type="ARBA" id="ARBA00023136"/>
    </source>
</evidence>
<feature type="transmembrane region" description="Helical" evidence="9">
    <location>
        <begin position="236"/>
        <end position="254"/>
    </location>
</feature>
<keyword evidence="6 9" id="KW-1133">Transmembrane helix</keyword>
<dbReference type="Gene3D" id="1.20.1530.20">
    <property type="match status" value="1"/>
</dbReference>
<feature type="transmembrane region" description="Helical" evidence="9">
    <location>
        <begin position="367"/>
        <end position="386"/>
    </location>
</feature>
<comment type="subcellular location">
    <subcellularLocation>
        <location evidence="1">Cell membrane</location>
        <topology evidence="1">Multi-pass membrane protein</topology>
    </subcellularLocation>
</comment>
<feature type="domain" description="Cation/H+ exchanger transmembrane" evidence="10">
    <location>
        <begin position="26"/>
        <end position="420"/>
    </location>
</feature>
<evidence type="ECO:0000256" key="3">
    <source>
        <dbReference type="ARBA" id="ARBA00022449"/>
    </source>
</evidence>
<dbReference type="STRING" id="55802.TBCH5v1_2686"/>
<protein>
    <submittedName>
        <fullName evidence="11">Na+/H+ antiporter</fullName>
    </submittedName>
</protein>
<proteinExistence type="predicted"/>
<evidence type="ECO:0000256" key="9">
    <source>
        <dbReference type="SAM" id="Phobius"/>
    </source>
</evidence>